<evidence type="ECO:0000256" key="9">
    <source>
        <dbReference type="ARBA" id="ARBA00023284"/>
    </source>
</evidence>
<evidence type="ECO:0000256" key="4">
    <source>
        <dbReference type="ARBA" id="ARBA00022719"/>
    </source>
</evidence>
<keyword evidence="13" id="KW-1185">Reference proteome</keyword>
<comment type="similarity">
    <text evidence="2">Belongs to the VKOR family.</text>
</comment>
<keyword evidence="4" id="KW-0874">Quinone</keyword>
<evidence type="ECO:0000256" key="2">
    <source>
        <dbReference type="ARBA" id="ARBA00006214"/>
    </source>
</evidence>
<evidence type="ECO:0000256" key="7">
    <source>
        <dbReference type="ARBA" id="ARBA00023136"/>
    </source>
</evidence>
<keyword evidence="3 10" id="KW-0812">Transmembrane</keyword>
<comment type="subcellular location">
    <subcellularLocation>
        <location evidence="1">Membrane</location>
        <topology evidence="1">Multi-pass membrane protein</topology>
    </subcellularLocation>
</comment>
<evidence type="ECO:0000256" key="10">
    <source>
        <dbReference type="SAM" id="Phobius"/>
    </source>
</evidence>
<dbReference type="InterPro" id="IPR012932">
    <property type="entry name" value="VKOR"/>
</dbReference>
<accession>A0A501W0M5</accession>
<organism evidence="12 13">
    <name type="scientific">Pontibacter mangrovi</name>
    <dbReference type="NCBI Taxonomy" id="2589816"/>
    <lineage>
        <taxon>Bacteria</taxon>
        <taxon>Pseudomonadati</taxon>
        <taxon>Bacteroidota</taxon>
        <taxon>Cytophagia</taxon>
        <taxon>Cytophagales</taxon>
        <taxon>Hymenobacteraceae</taxon>
        <taxon>Pontibacter</taxon>
    </lineage>
</organism>
<evidence type="ECO:0000259" key="11">
    <source>
        <dbReference type="Pfam" id="PF07884"/>
    </source>
</evidence>
<protein>
    <submittedName>
        <fullName evidence="12">Vitamin K epoxide reductase family protein</fullName>
    </submittedName>
</protein>
<evidence type="ECO:0000256" key="8">
    <source>
        <dbReference type="ARBA" id="ARBA00023157"/>
    </source>
</evidence>
<keyword evidence="9" id="KW-0676">Redox-active center</keyword>
<dbReference type="CDD" id="cd12919">
    <property type="entry name" value="VKOR_2"/>
    <property type="match status" value="1"/>
</dbReference>
<evidence type="ECO:0000256" key="1">
    <source>
        <dbReference type="ARBA" id="ARBA00004141"/>
    </source>
</evidence>
<comment type="caution">
    <text evidence="12">The sequence shown here is derived from an EMBL/GenBank/DDBJ whole genome shotgun (WGS) entry which is preliminary data.</text>
</comment>
<proteinExistence type="inferred from homology"/>
<dbReference type="OrthoDB" id="9814124at2"/>
<keyword evidence="5 10" id="KW-1133">Transmembrane helix</keyword>
<dbReference type="EMBL" id="VFRQ01000006">
    <property type="protein sequence ID" value="TPE43523.1"/>
    <property type="molecule type" value="Genomic_DNA"/>
</dbReference>
<dbReference type="AlphaFoldDB" id="A0A501W0M5"/>
<dbReference type="RefSeq" id="WP_140621827.1">
    <property type="nucleotide sequence ID" value="NZ_VFRQ01000006.1"/>
</dbReference>
<dbReference type="GO" id="GO:0016020">
    <property type="term" value="C:membrane"/>
    <property type="evidence" value="ECO:0007669"/>
    <property type="project" value="UniProtKB-SubCell"/>
</dbReference>
<dbReference type="Proteomes" id="UP000316727">
    <property type="component" value="Unassembled WGS sequence"/>
</dbReference>
<dbReference type="Gene3D" id="1.20.1440.130">
    <property type="entry name" value="VKOR domain"/>
    <property type="match status" value="1"/>
</dbReference>
<dbReference type="GO" id="GO:0048038">
    <property type="term" value="F:quinone binding"/>
    <property type="evidence" value="ECO:0007669"/>
    <property type="project" value="UniProtKB-KW"/>
</dbReference>
<evidence type="ECO:0000256" key="5">
    <source>
        <dbReference type="ARBA" id="ARBA00022989"/>
    </source>
</evidence>
<feature type="transmembrane region" description="Helical" evidence="10">
    <location>
        <begin position="130"/>
        <end position="152"/>
    </location>
</feature>
<feature type="transmembrane region" description="Helical" evidence="10">
    <location>
        <begin position="23"/>
        <end position="44"/>
    </location>
</feature>
<feature type="domain" description="Vitamin K epoxide reductase" evidence="11">
    <location>
        <begin position="24"/>
        <end position="148"/>
    </location>
</feature>
<dbReference type="InterPro" id="IPR038354">
    <property type="entry name" value="VKOR_sf"/>
</dbReference>
<feature type="transmembrane region" description="Helical" evidence="10">
    <location>
        <begin position="102"/>
        <end position="124"/>
    </location>
</feature>
<gene>
    <name evidence="12" type="ORF">FJM65_12260</name>
</gene>
<keyword evidence="8" id="KW-1015">Disulfide bond</keyword>
<keyword evidence="6" id="KW-0560">Oxidoreductase</keyword>
<keyword evidence="7 10" id="KW-0472">Membrane</keyword>
<evidence type="ECO:0000313" key="13">
    <source>
        <dbReference type="Proteomes" id="UP000316727"/>
    </source>
</evidence>
<dbReference type="Pfam" id="PF07884">
    <property type="entry name" value="VKOR"/>
    <property type="match status" value="1"/>
</dbReference>
<sequence length="187" mass="20483">MEHKEQGIPPGWSYNPASWGQRLPIVVAAIVGFGIATYLALFQLKVFDTVWDPFFGDGSRKILTSKTSQILPIPDAALGALGYLVDALAGVIGGVRRWRTMPWIVIVFGLAVGPLGFISVLLVVLQPVLYDAWCTLCLASAAISVVMIGPAMDEMLASLQYMRRVKDARVSLWKAFWGYKEVQGKVI</sequence>
<dbReference type="GO" id="GO:0016491">
    <property type="term" value="F:oxidoreductase activity"/>
    <property type="evidence" value="ECO:0007669"/>
    <property type="project" value="UniProtKB-KW"/>
</dbReference>
<reference evidence="12 13" key="1">
    <citation type="submission" date="2019-06" db="EMBL/GenBank/DDBJ databases">
        <title>A novel bacterium of genus Pontibacter, isolated from marine sediment.</title>
        <authorList>
            <person name="Huang H."/>
            <person name="Mo K."/>
            <person name="Hu Y."/>
        </authorList>
    </citation>
    <scope>NUCLEOTIDE SEQUENCE [LARGE SCALE GENOMIC DNA]</scope>
    <source>
        <strain evidence="12 13">HB172049</strain>
    </source>
</reference>
<evidence type="ECO:0000256" key="6">
    <source>
        <dbReference type="ARBA" id="ARBA00023002"/>
    </source>
</evidence>
<name>A0A501W0M5_9BACT</name>
<evidence type="ECO:0000313" key="12">
    <source>
        <dbReference type="EMBL" id="TPE43523.1"/>
    </source>
</evidence>
<evidence type="ECO:0000256" key="3">
    <source>
        <dbReference type="ARBA" id="ARBA00022692"/>
    </source>
</evidence>